<name>A0AAD6E5L5_9EURO</name>
<gene>
    <name evidence="4" type="ORF">N7537_005354</name>
</gene>
<sequence>MLRKLVADDDIADVHCLCIRSRPLRIKDAKIHEYKGDLVKPMLGLSTEDFESLCQTADLIIHVGADVAHLKSYQMMRAANIVSTHYLLAMATPRRVPVHFVSSSSVAMLQQDTNELAEVPPSSFWPPADADSLLKKRHWLCCQ</sequence>
<feature type="domain" description="Thioester reductase (TE)" evidence="3">
    <location>
        <begin position="27"/>
        <end position="113"/>
    </location>
</feature>
<dbReference type="PANTHER" id="PTHR44845:SF6">
    <property type="entry name" value="BETA-ALANINE-ACTIVATING ENZYME"/>
    <property type="match status" value="1"/>
</dbReference>
<dbReference type="InterPro" id="IPR013120">
    <property type="entry name" value="FAR_NAD-bd"/>
</dbReference>
<reference evidence="4" key="2">
    <citation type="submission" date="2023-01" db="EMBL/GenBank/DDBJ databases">
        <authorList>
            <person name="Petersen C."/>
        </authorList>
    </citation>
    <scope>NUCLEOTIDE SEQUENCE</scope>
    <source>
        <strain evidence="4">IBT 12815</strain>
    </source>
</reference>
<dbReference type="PANTHER" id="PTHR44845">
    <property type="entry name" value="CARRIER DOMAIN-CONTAINING PROTEIN"/>
    <property type="match status" value="1"/>
</dbReference>
<dbReference type="Proteomes" id="UP001213799">
    <property type="component" value="Unassembled WGS sequence"/>
</dbReference>
<proteinExistence type="predicted"/>
<evidence type="ECO:0000259" key="3">
    <source>
        <dbReference type="Pfam" id="PF07993"/>
    </source>
</evidence>
<dbReference type="Gene3D" id="3.40.50.720">
    <property type="entry name" value="NAD(P)-binding Rossmann-like Domain"/>
    <property type="match status" value="1"/>
</dbReference>
<evidence type="ECO:0000313" key="5">
    <source>
        <dbReference type="Proteomes" id="UP001213799"/>
    </source>
</evidence>
<dbReference type="SUPFAM" id="SSF51735">
    <property type="entry name" value="NAD(P)-binding Rossmann-fold domains"/>
    <property type="match status" value="1"/>
</dbReference>
<dbReference type="Pfam" id="PF07993">
    <property type="entry name" value="NAD_binding_4"/>
    <property type="match status" value="1"/>
</dbReference>
<accession>A0AAD6E5L5</accession>
<keyword evidence="1" id="KW-0596">Phosphopantetheine</keyword>
<dbReference type="EMBL" id="JAQJAE010000003">
    <property type="protein sequence ID" value="KAJ5602398.1"/>
    <property type="molecule type" value="Genomic_DNA"/>
</dbReference>
<dbReference type="AlphaFoldDB" id="A0AAD6E5L5"/>
<evidence type="ECO:0000256" key="1">
    <source>
        <dbReference type="ARBA" id="ARBA00022450"/>
    </source>
</evidence>
<organism evidence="4 5">
    <name type="scientific">Penicillium hordei</name>
    <dbReference type="NCBI Taxonomy" id="40994"/>
    <lineage>
        <taxon>Eukaryota</taxon>
        <taxon>Fungi</taxon>
        <taxon>Dikarya</taxon>
        <taxon>Ascomycota</taxon>
        <taxon>Pezizomycotina</taxon>
        <taxon>Eurotiomycetes</taxon>
        <taxon>Eurotiomycetidae</taxon>
        <taxon>Eurotiales</taxon>
        <taxon>Aspergillaceae</taxon>
        <taxon>Penicillium</taxon>
    </lineage>
</organism>
<reference evidence="4" key="1">
    <citation type="journal article" date="2023" name="IMA Fungus">
        <title>Comparative genomic study of the Penicillium genus elucidates a diverse pangenome and 15 lateral gene transfer events.</title>
        <authorList>
            <person name="Petersen C."/>
            <person name="Sorensen T."/>
            <person name="Nielsen M.R."/>
            <person name="Sondergaard T.E."/>
            <person name="Sorensen J.L."/>
            <person name="Fitzpatrick D.A."/>
            <person name="Frisvad J.C."/>
            <person name="Nielsen K.L."/>
        </authorList>
    </citation>
    <scope>NUCLEOTIDE SEQUENCE</scope>
    <source>
        <strain evidence="4">IBT 12815</strain>
    </source>
</reference>
<evidence type="ECO:0000313" key="4">
    <source>
        <dbReference type="EMBL" id="KAJ5602398.1"/>
    </source>
</evidence>
<protein>
    <submittedName>
        <fullName evidence="4">Male sterility NAD-binding</fullName>
    </submittedName>
</protein>
<keyword evidence="2" id="KW-0597">Phosphoprotein</keyword>
<dbReference type="GeneID" id="81586653"/>
<dbReference type="RefSeq" id="XP_056752196.1">
    <property type="nucleotide sequence ID" value="XM_056896411.1"/>
</dbReference>
<evidence type="ECO:0000256" key="2">
    <source>
        <dbReference type="ARBA" id="ARBA00022553"/>
    </source>
</evidence>
<comment type="caution">
    <text evidence="4">The sequence shown here is derived from an EMBL/GenBank/DDBJ whole genome shotgun (WGS) entry which is preliminary data.</text>
</comment>
<keyword evidence="5" id="KW-1185">Reference proteome</keyword>
<dbReference type="InterPro" id="IPR036291">
    <property type="entry name" value="NAD(P)-bd_dom_sf"/>
</dbReference>